<feature type="region of interest" description="Disordered" evidence="1">
    <location>
        <begin position="1"/>
        <end position="64"/>
    </location>
</feature>
<dbReference type="InterPro" id="IPR029063">
    <property type="entry name" value="SAM-dependent_MTases_sf"/>
</dbReference>
<accession>A0A9N8V5A5</accession>
<dbReference type="Proteomes" id="UP000789706">
    <property type="component" value="Unassembled WGS sequence"/>
</dbReference>
<reference evidence="2" key="1">
    <citation type="submission" date="2021-06" db="EMBL/GenBank/DDBJ databases">
        <authorList>
            <person name="Kallberg Y."/>
            <person name="Tangrot J."/>
            <person name="Rosling A."/>
        </authorList>
    </citation>
    <scope>NUCLEOTIDE SEQUENCE</scope>
    <source>
        <strain evidence="2">AZ414A</strain>
    </source>
</reference>
<comment type="caution">
    <text evidence="2">The sequence shown here is derived from an EMBL/GenBank/DDBJ whole genome shotgun (WGS) entry which is preliminary data.</text>
</comment>
<feature type="compositionally biased region" description="Low complexity" evidence="1">
    <location>
        <begin position="28"/>
        <end position="42"/>
    </location>
</feature>
<dbReference type="Gene3D" id="3.40.50.150">
    <property type="entry name" value="Vaccinia Virus protein VP39"/>
    <property type="match status" value="1"/>
</dbReference>
<sequence length="239" mass="27454">MGKVNSKSIRYPPSPTSPSKKSKRSRQKSNASSTTSQESNSSFKRSSDNINQQQCPSPASSQESFFSPCRSMDFDIYEYIGDRKHCNNKDWERAIKEVVRVTKPGGWVEIMEKDLYWYNEGPFCKAARTAVAEALRETKNMEIILSPIIPPILSSISNLESNINHEERNVPFGEWGGKLGTIYKDLYTWGAKNLKTFMTGIGFNEEEWDETVDICMKQLNDRKGFDKIHRFWAMKKLEP</sequence>
<dbReference type="AlphaFoldDB" id="A0A9N8V5A5"/>
<gene>
    <name evidence="2" type="ORF">DEBURN_LOCUS1240</name>
</gene>
<organism evidence="2 3">
    <name type="scientific">Diversispora eburnea</name>
    <dbReference type="NCBI Taxonomy" id="1213867"/>
    <lineage>
        <taxon>Eukaryota</taxon>
        <taxon>Fungi</taxon>
        <taxon>Fungi incertae sedis</taxon>
        <taxon>Mucoromycota</taxon>
        <taxon>Glomeromycotina</taxon>
        <taxon>Glomeromycetes</taxon>
        <taxon>Diversisporales</taxon>
        <taxon>Diversisporaceae</taxon>
        <taxon>Diversispora</taxon>
    </lineage>
</organism>
<evidence type="ECO:0000313" key="2">
    <source>
        <dbReference type="EMBL" id="CAG8438504.1"/>
    </source>
</evidence>
<keyword evidence="3" id="KW-1185">Reference proteome</keyword>
<dbReference type="EMBL" id="CAJVPK010000052">
    <property type="protein sequence ID" value="CAG8438504.1"/>
    <property type="molecule type" value="Genomic_DNA"/>
</dbReference>
<dbReference type="OrthoDB" id="2013972at2759"/>
<evidence type="ECO:0000313" key="3">
    <source>
        <dbReference type="Proteomes" id="UP000789706"/>
    </source>
</evidence>
<proteinExistence type="predicted"/>
<name>A0A9N8V5A5_9GLOM</name>
<feature type="compositionally biased region" description="Polar residues" evidence="1">
    <location>
        <begin position="48"/>
        <end position="64"/>
    </location>
</feature>
<protein>
    <submittedName>
        <fullName evidence="2">1599_t:CDS:1</fullName>
    </submittedName>
</protein>
<evidence type="ECO:0000256" key="1">
    <source>
        <dbReference type="SAM" id="MobiDB-lite"/>
    </source>
</evidence>